<dbReference type="WBParaSite" id="RSKR_0000598600.1">
    <property type="protein sequence ID" value="RSKR_0000598600.1"/>
    <property type="gene ID" value="RSKR_0000598600"/>
</dbReference>
<evidence type="ECO:0000313" key="1">
    <source>
        <dbReference type="Proteomes" id="UP000095286"/>
    </source>
</evidence>
<accession>A0AC35TYV2</accession>
<reference evidence="2" key="1">
    <citation type="submission" date="2016-11" db="UniProtKB">
        <authorList>
            <consortium name="WormBaseParasite"/>
        </authorList>
    </citation>
    <scope>IDENTIFICATION</scope>
    <source>
        <strain evidence="2">KR3021</strain>
    </source>
</reference>
<organism evidence="1 2">
    <name type="scientific">Rhabditophanes sp. KR3021</name>
    <dbReference type="NCBI Taxonomy" id="114890"/>
    <lineage>
        <taxon>Eukaryota</taxon>
        <taxon>Metazoa</taxon>
        <taxon>Ecdysozoa</taxon>
        <taxon>Nematoda</taxon>
        <taxon>Chromadorea</taxon>
        <taxon>Rhabditida</taxon>
        <taxon>Tylenchina</taxon>
        <taxon>Panagrolaimomorpha</taxon>
        <taxon>Strongyloidoidea</taxon>
        <taxon>Alloionematidae</taxon>
        <taxon>Rhabditophanes</taxon>
    </lineage>
</organism>
<protein>
    <submittedName>
        <fullName evidence="2">YccV-like domain-containing protein</fullName>
    </submittedName>
</protein>
<evidence type="ECO:0000313" key="2">
    <source>
        <dbReference type="WBParaSite" id="RSKR_0000598600.1"/>
    </source>
</evidence>
<proteinExistence type="predicted"/>
<dbReference type="Proteomes" id="UP000095286">
    <property type="component" value="Unplaced"/>
</dbReference>
<name>A0AC35TYV2_9BILA</name>
<sequence length="238" mass="27990">MSPELRDIRLIGIRHGERLDRLHPDWSLKTDFEKINYRYHWNMPFSLPVSRKLTEFEQDTYFFDIGAIETRYIQYGLKTMEKYFPLVRKLIPKKIIGALDMDIADSALSHSDLYGLSKTPRPYRPKHLKFRMGDVVETKNFGYKGVVIGWDLTALAPSDWFEANDPDNYHKDSKMPFYAVAITTRQLSLPTVFYVAQADLLQTTGDIVHPLTKKFFQSFDKYSKYKLRPVHQTTYPYD</sequence>